<evidence type="ECO:0000259" key="6">
    <source>
        <dbReference type="PROSITE" id="PS50931"/>
    </source>
</evidence>
<dbReference type="FunFam" id="3.40.190.10:FF:000027">
    <property type="entry name" value="DNA-binding transcriptional regulator OxyR"/>
    <property type="match status" value="1"/>
</dbReference>
<dbReference type="Proteomes" id="UP000519004">
    <property type="component" value="Unassembled WGS sequence"/>
</dbReference>
<comment type="caution">
    <text evidence="7">The sequence shown here is derived from an EMBL/GenBank/DDBJ whole genome shotgun (WGS) entry which is preliminary data.</text>
</comment>
<keyword evidence="5" id="KW-0804">Transcription</keyword>
<keyword evidence="8" id="KW-1185">Reference proteome</keyword>
<dbReference type="AlphaFoldDB" id="A0A7W7Y1R8"/>
<evidence type="ECO:0000256" key="3">
    <source>
        <dbReference type="ARBA" id="ARBA00023125"/>
    </source>
</evidence>
<comment type="similarity">
    <text evidence="1">Belongs to the LysR transcriptional regulatory family.</text>
</comment>
<dbReference type="Gene3D" id="1.10.10.10">
    <property type="entry name" value="Winged helix-like DNA-binding domain superfamily/Winged helix DNA-binding domain"/>
    <property type="match status" value="1"/>
</dbReference>
<dbReference type="InterPro" id="IPR036388">
    <property type="entry name" value="WH-like_DNA-bd_sf"/>
</dbReference>
<keyword evidence="2" id="KW-0805">Transcription regulation</keyword>
<proteinExistence type="inferred from homology"/>
<evidence type="ECO:0000256" key="1">
    <source>
        <dbReference type="ARBA" id="ARBA00009437"/>
    </source>
</evidence>
<name>A0A7W7Y1R8_9GAMM</name>
<dbReference type="GO" id="GO:0003700">
    <property type="term" value="F:DNA-binding transcription factor activity"/>
    <property type="evidence" value="ECO:0007669"/>
    <property type="project" value="InterPro"/>
</dbReference>
<dbReference type="SUPFAM" id="SSF46785">
    <property type="entry name" value="Winged helix' DNA-binding domain"/>
    <property type="match status" value="1"/>
</dbReference>
<dbReference type="GO" id="GO:0032993">
    <property type="term" value="C:protein-DNA complex"/>
    <property type="evidence" value="ECO:0007669"/>
    <property type="project" value="TreeGrafter"/>
</dbReference>
<dbReference type="PANTHER" id="PTHR30346">
    <property type="entry name" value="TRANSCRIPTIONAL DUAL REGULATOR HCAR-RELATED"/>
    <property type="match status" value="1"/>
</dbReference>
<reference evidence="7 8" key="1">
    <citation type="submission" date="2020-08" db="EMBL/GenBank/DDBJ databases">
        <title>Genomic Encyclopedia of Type Strains, Phase IV (KMG-IV): sequencing the most valuable type-strain genomes for metagenomic binning, comparative biology and taxonomic classification.</title>
        <authorList>
            <person name="Goeker M."/>
        </authorList>
    </citation>
    <scope>NUCLEOTIDE SEQUENCE [LARGE SCALE GENOMIC DNA]</scope>
    <source>
        <strain evidence="7 8">DSM 25897</strain>
    </source>
</reference>
<dbReference type="InterPro" id="IPR036390">
    <property type="entry name" value="WH_DNA-bd_sf"/>
</dbReference>
<evidence type="ECO:0000313" key="8">
    <source>
        <dbReference type="Proteomes" id="UP000519004"/>
    </source>
</evidence>
<dbReference type="InterPro" id="IPR005119">
    <property type="entry name" value="LysR_subst-bd"/>
</dbReference>
<evidence type="ECO:0000256" key="2">
    <source>
        <dbReference type="ARBA" id="ARBA00023015"/>
    </source>
</evidence>
<dbReference type="Gene3D" id="3.40.190.10">
    <property type="entry name" value="Periplasmic binding protein-like II"/>
    <property type="match status" value="2"/>
</dbReference>
<dbReference type="Pfam" id="PF03466">
    <property type="entry name" value="LysR_substrate"/>
    <property type="match status" value="1"/>
</dbReference>
<dbReference type="GO" id="GO:0003677">
    <property type="term" value="F:DNA binding"/>
    <property type="evidence" value="ECO:0007669"/>
    <property type="project" value="UniProtKB-KW"/>
</dbReference>
<organism evidence="7 8">
    <name type="scientific">Rehaibacterium terrae</name>
    <dbReference type="NCBI Taxonomy" id="1341696"/>
    <lineage>
        <taxon>Bacteria</taxon>
        <taxon>Pseudomonadati</taxon>
        <taxon>Pseudomonadota</taxon>
        <taxon>Gammaproteobacteria</taxon>
        <taxon>Lysobacterales</taxon>
        <taxon>Lysobacteraceae</taxon>
        <taxon>Rehaibacterium</taxon>
    </lineage>
</organism>
<dbReference type="PANTHER" id="PTHR30346:SF26">
    <property type="entry name" value="HYDROGEN PEROXIDE-INDUCIBLE GENES ACTIVATOR"/>
    <property type="match status" value="1"/>
</dbReference>
<dbReference type="PROSITE" id="PS50931">
    <property type="entry name" value="HTH_LYSR"/>
    <property type="match status" value="1"/>
</dbReference>
<protein>
    <submittedName>
        <fullName evidence="7">LysR family hydrogen peroxide-inducible transcriptional activator</fullName>
    </submittedName>
</protein>
<dbReference type="CDD" id="cd08411">
    <property type="entry name" value="PBP2_OxyR"/>
    <property type="match status" value="1"/>
</dbReference>
<keyword evidence="4" id="KW-0010">Activator</keyword>
<dbReference type="InterPro" id="IPR000847">
    <property type="entry name" value="LysR_HTH_N"/>
</dbReference>
<dbReference type="FunFam" id="1.10.10.10:FF:000001">
    <property type="entry name" value="LysR family transcriptional regulator"/>
    <property type="match status" value="1"/>
</dbReference>
<dbReference type="EMBL" id="JACHHX010000021">
    <property type="protein sequence ID" value="MBB5016526.1"/>
    <property type="molecule type" value="Genomic_DNA"/>
</dbReference>
<dbReference type="Pfam" id="PF00126">
    <property type="entry name" value="HTH_1"/>
    <property type="match status" value="1"/>
</dbReference>
<gene>
    <name evidence="7" type="ORF">HNQ58_002441</name>
</gene>
<dbReference type="PRINTS" id="PR00039">
    <property type="entry name" value="HTHLYSR"/>
</dbReference>
<keyword evidence="3" id="KW-0238">DNA-binding</keyword>
<evidence type="ECO:0000256" key="5">
    <source>
        <dbReference type="ARBA" id="ARBA00023163"/>
    </source>
</evidence>
<dbReference type="SUPFAM" id="SSF53850">
    <property type="entry name" value="Periplasmic binding protein-like II"/>
    <property type="match status" value="1"/>
</dbReference>
<evidence type="ECO:0000256" key="4">
    <source>
        <dbReference type="ARBA" id="ARBA00023159"/>
    </source>
</evidence>
<feature type="domain" description="HTH lysR-type" evidence="6">
    <location>
        <begin position="1"/>
        <end position="58"/>
    </location>
</feature>
<dbReference type="NCBIfam" id="NF008361">
    <property type="entry name" value="PRK11151.1"/>
    <property type="match status" value="1"/>
</dbReference>
<sequence length="322" mass="36418">MNLRDLRYLVALADHRHFGRAAAACFVSQPTLSTQIKKLEEELDVTLVERAPRRVMLTPAGRDIAERARRILSDVEQLHEIARRTRDPEAGTVRLGLFPTLGPYLLPHAVPRIRKRFPRLELLLVEEKTETILRQLREGRLDAGILALPLHDDQLHVEPLFEEPFLLAVPETHPFARRESLSLKDLANESLLLLEDGHCLRDQALDVCHLSGAEEKTGFRATSLETLRQMVAANVGITLLPTLAIKPPVPQSENIHLLPFRDSRPSRQIAMVWRKSSAMGEFLVKLAEVFRTLPAELFSIDLPPARARRPRGPDRRARTGAH</sequence>
<dbReference type="RefSeq" id="WP_183949190.1">
    <property type="nucleotide sequence ID" value="NZ_JACHHX010000021.1"/>
</dbReference>
<accession>A0A7W7Y1R8</accession>
<evidence type="ECO:0000313" key="7">
    <source>
        <dbReference type="EMBL" id="MBB5016526.1"/>
    </source>
</evidence>